<evidence type="ECO:0000256" key="3">
    <source>
        <dbReference type="ARBA" id="ARBA00023125"/>
    </source>
</evidence>
<evidence type="ECO:0000256" key="5">
    <source>
        <dbReference type="PROSITE-ProRule" id="PRU01248"/>
    </source>
</evidence>
<evidence type="ECO:0000256" key="2">
    <source>
        <dbReference type="ARBA" id="ARBA00022908"/>
    </source>
</evidence>
<dbReference type="InterPro" id="IPR053876">
    <property type="entry name" value="Phage_int_M"/>
</dbReference>
<evidence type="ECO:0000313" key="8">
    <source>
        <dbReference type="EMBL" id="MDC7228528.1"/>
    </source>
</evidence>
<dbReference type="PANTHER" id="PTHR30629">
    <property type="entry name" value="PROPHAGE INTEGRASE"/>
    <property type="match status" value="1"/>
</dbReference>
<dbReference type="Gene3D" id="1.10.150.130">
    <property type="match status" value="1"/>
</dbReference>
<evidence type="ECO:0000256" key="1">
    <source>
        <dbReference type="ARBA" id="ARBA00008857"/>
    </source>
</evidence>
<dbReference type="InterPro" id="IPR050808">
    <property type="entry name" value="Phage_Integrase"/>
</dbReference>
<organism evidence="8 9">
    <name type="scientific">Candidatus Thalassospirochaeta sargassi</name>
    <dbReference type="NCBI Taxonomy" id="3119039"/>
    <lineage>
        <taxon>Bacteria</taxon>
        <taxon>Pseudomonadati</taxon>
        <taxon>Spirochaetota</taxon>
        <taxon>Spirochaetia</taxon>
        <taxon>Spirochaetales</taxon>
        <taxon>Spirochaetaceae</taxon>
        <taxon>Candidatus Thalassospirochaeta</taxon>
    </lineage>
</organism>
<evidence type="ECO:0000313" key="9">
    <source>
        <dbReference type="Proteomes" id="UP001221217"/>
    </source>
</evidence>
<comment type="similarity">
    <text evidence="1">Belongs to the 'phage' integrase family.</text>
</comment>
<dbReference type="GO" id="GO:0006310">
    <property type="term" value="P:DNA recombination"/>
    <property type="evidence" value="ECO:0007669"/>
    <property type="project" value="UniProtKB-KW"/>
</dbReference>
<dbReference type="Proteomes" id="UP001221217">
    <property type="component" value="Unassembled WGS sequence"/>
</dbReference>
<protein>
    <submittedName>
        <fullName evidence="8">Tyrosine-type recombinase/integrase</fullName>
    </submittedName>
</protein>
<dbReference type="EMBL" id="JAQQAL010000050">
    <property type="protein sequence ID" value="MDC7228528.1"/>
    <property type="molecule type" value="Genomic_DNA"/>
</dbReference>
<dbReference type="InterPro" id="IPR044068">
    <property type="entry name" value="CB"/>
</dbReference>
<gene>
    <name evidence="8" type="ORF">PQJ61_17335</name>
</gene>
<dbReference type="InterPro" id="IPR013762">
    <property type="entry name" value="Integrase-like_cat_sf"/>
</dbReference>
<evidence type="ECO:0000259" key="7">
    <source>
        <dbReference type="PROSITE" id="PS51900"/>
    </source>
</evidence>
<dbReference type="InterPro" id="IPR011010">
    <property type="entry name" value="DNA_brk_join_enz"/>
</dbReference>
<keyword evidence="2" id="KW-0229">DNA integration</keyword>
<comment type="caution">
    <text evidence="8">The sequence shown here is derived from an EMBL/GenBank/DDBJ whole genome shotgun (WGS) entry which is preliminary data.</text>
</comment>
<proteinExistence type="inferred from homology"/>
<dbReference type="AlphaFoldDB" id="A0AAJ1MKF4"/>
<accession>A0AAJ1MKF4</accession>
<dbReference type="InterPro" id="IPR002104">
    <property type="entry name" value="Integrase_catalytic"/>
</dbReference>
<keyword evidence="3 5" id="KW-0238">DNA-binding</keyword>
<feature type="domain" description="Tyr recombinase" evidence="6">
    <location>
        <begin position="180"/>
        <end position="372"/>
    </location>
</feature>
<dbReference type="GO" id="GO:0015074">
    <property type="term" value="P:DNA integration"/>
    <property type="evidence" value="ECO:0007669"/>
    <property type="project" value="UniProtKB-KW"/>
</dbReference>
<dbReference type="Gene3D" id="1.10.443.10">
    <property type="entry name" value="Intergrase catalytic core"/>
    <property type="match status" value="1"/>
</dbReference>
<keyword evidence="4" id="KW-0233">DNA recombination</keyword>
<dbReference type="Pfam" id="PF00589">
    <property type="entry name" value="Phage_integrase"/>
    <property type="match status" value="1"/>
</dbReference>
<feature type="domain" description="Core-binding (CB)" evidence="7">
    <location>
        <begin position="67"/>
        <end position="159"/>
    </location>
</feature>
<dbReference type="SUPFAM" id="SSF56349">
    <property type="entry name" value="DNA breaking-rejoining enzymes"/>
    <property type="match status" value="1"/>
</dbReference>
<name>A0AAJ1MKF4_9SPIO</name>
<dbReference type="GO" id="GO:0003677">
    <property type="term" value="F:DNA binding"/>
    <property type="evidence" value="ECO:0007669"/>
    <property type="project" value="UniProtKB-UniRule"/>
</dbReference>
<dbReference type="InterPro" id="IPR010998">
    <property type="entry name" value="Integrase_recombinase_N"/>
</dbReference>
<dbReference type="PROSITE" id="PS51900">
    <property type="entry name" value="CB"/>
    <property type="match status" value="1"/>
</dbReference>
<dbReference type="PANTHER" id="PTHR30629:SF2">
    <property type="entry name" value="PROPHAGE INTEGRASE INTS-RELATED"/>
    <property type="match status" value="1"/>
</dbReference>
<sequence>MRYREPFTLYLRKLPSGKKIWYYQTYDKNNKRTCGFSTGTKSKTAAKSYCYDLLKRDALIPERLTRLSFNQYSETWWLWDKCEYLSYVRRRKTISESYASTARNMMEKHILPYFGKKQLKEITSYDIEKWLDTFAAQGLSNSTARLGLAFIKIMFKEAVRRQLIINDPAASIKPLKVESVTRGVLTQEEVTILFAENKRKEIWTDDIYYYGNILSACTGMRMGEIMAVRGEILFDDHILVDKQYTKKFGLTDTKSHHSRKVIIPDGLMKKLKEYAAQNSDGYIFSIDGGKTPVHVDTMRRSLFRALKEIGINDEERRKRNISFHSWRHYLNTAMRSNNIADGKLRAMIGHSSSKMTEHYTHFDTSDFKDIQKVQNNIINFAKVG</sequence>
<dbReference type="PROSITE" id="PS51898">
    <property type="entry name" value="TYR_RECOMBINASE"/>
    <property type="match status" value="1"/>
</dbReference>
<reference evidence="8 9" key="1">
    <citation type="submission" date="2022-12" db="EMBL/GenBank/DDBJ databases">
        <title>Metagenome assembled genome from gulf of manar.</title>
        <authorList>
            <person name="Kohli P."/>
            <person name="Pk S."/>
            <person name="Venkata Ramana C."/>
            <person name="Sasikala C."/>
        </authorList>
    </citation>
    <scope>NUCLEOTIDE SEQUENCE [LARGE SCALE GENOMIC DNA]</scope>
    <source>
        <strain evidence="8">JB008</strain>
    </source>
</reference>
<dbReference type="Pfam" id="PF22022">
    <property type="entry name" value="Phage_int_M"/>
    <property type="match status" value="1"/>
</dbReference>
<evidence type="ECO:0000259" key="6">
    <source>
        <dbReference type="PROSITE" id="PS51898"/>
    </source>
</evidence>
<evidence type="ECO:0000256" key="4">
    <source>
        <dbReference type="ARBA" id="ARBA00023172"/>
    </source>
</evidence>